<feature type="compositionally biased region" description="Basic and acidic residues" evidence="1">
    <location>
        <begin position="36"/>
        <end position="53"/>
    </location>
</feature>
<dbReference type="Proteomes" id="UP000095283">
    <property type="component" value="Unplaced"/>
</dbReference>
<feature type="region of interest" description="Disordered" evidence="1">
    <location>
        <begin position="36"/>
        <end position="57"/>
    </location>
</feature>
<evidence type="ECO:0000313" key="3">
    <source>
        <dbReference type="WBParaSite" id="Hba_04289"/>
    </source>
</evidence>
<reference evidence="3" key="1">
    <citation type="submission" date="2016-11" db="UniProtKB">
        <authorList>
            <consortium name="WormBaseParasite"/>
        </authorList>
    </citation>
    <scope>IDENTIFICATION</scope>
</reference>
<sequence>MNRRADHYKGSRLKDARTALLIVQLLRRYQVERNQAENDHHLSTSPECEKIPPHSESNFVRPQQHYQHINQTAAQLTHDKVYHQISRTQSILMEKDDQSVECTITNRTDLPKQMSVECQQWKSTVNPDIDVISKEAVVCLNVSNSDSMHHEVTLQLENSHSDSNSLGNAMIDSQRTNQQVMTTGRQQYELQVIFYLLVFEFLLGSNIYSNTCGRSTDPMCMSQAIDDGNSDQYNSYICIYI</sequence>
<proteinExistence type="predicted"/>
<protein>
    <submittedName>
        <fullName evidence="3">Uncharacterized protein</fullName>
    </submittedName>
</protein>
<evidence type="ECO:0000313" key="2">
    <source>
        <dbReference type="Proteomes" id="UP000095283"/>
    </source>
</evidence>
<keyword evidence="2" id="KW-1185">Reference proteome</keyword>
<dbReference type="AlphaFoldDB" id="A0A1I7WH15"/>
<organism evidence="2 3">
    <name type="scientific">Heterorhabditis bacteriophora</name>
    <name type="common">Entomopathogenic nematode worm</name>
    <dbReference type="NCBI Taxonomy" id="37862"/>
    <lineage>
        <taxon>Eukaryota</taxon>
        <taxon>Metazoa</taxon>
        <taxon>Ecdysozoa</taxon>
        <taxon>Nematoda</taxon>
        <taxon>Chromadorea</taxon>
        <taxon>Rhabditida</taxon>
        <taxon>Rhabditina</taxon>
        <taxon>Rhabditomorpha</taxon>
        <taxon>Strongyloidea</taxon>
        <taxon>Heterorhabditidae</taxon>
        <taxon>Heterorhabditis</taxon>
    </lineage>
</organism>
<name>A0A1I7WH15_HETBA</name>
<dbReference type="WBParaSite" id="Hba_04289">
    <property type="protein sequence ID" value="Hba_04289"/>
    <property type="gene ID" value="Hba_04289"/>
</dbReference>
<accession>A0A1I7WH15</accession>
<evidence type="ECO:0000256" key="1">
    <source>
        <dbReference type="SAM" id="MobiDB-lite"/>
    </source>
</evidence>